<protein>
    <submittedName>
        <fullName evidence="2">Uncharacterized protein</fullName>
    </submittedName>
</protein>
<dbReference type="AlphaFoldDB" id="R7QL88"/>
<dbReference type="EMBL" id="HG001940">
    <property type="protein sequence ID" value="CDF38513.1"/>
    <property type="molecule type" value="Genomic_DNA"/>
</dbReference>
<accession>R7QL88</accession>
<feature type="compositionally biased region" description="Basic and acidic residues" evidence="1">
    <location>
        <begin position="84"/>
        <end position="102"/>
    </location>
</feature>
<evidence type="ECO:0000256" key="1">
    <source>
        <dbReference type="SAM" id="MobiDB-lite"/>
    </source>
</evidence>
<dbReference type="KEGG" id="ccp:CHC_T00006234001"/>
<dbReference type="Proteomes" id="UP000012073">
    <property type="component" value="Unassembled WGS sequence"/>
</dbReference>
<organism evidence="2 3">
    <name type="scientific">Chondrus crispus</name>
    <name type="common">Carrageen Irish moss</name>
    <name type="synonym">Polymorpha crispa</name>
    <dbReference type="NCBI Taxonomy" id="2769"/>
    <lineage>
        <taxon>Eukaryota</taxon>
        <taxon>Rhodophyta</taxon>
        <taxon>Florideophyceae</taxon>
        <taxon>Rhodymeniophycidae</taxon>
        <taxon>Gigartinales</taxon>
        <taxon>Gigartinaceae</taxon>
        <taxon>Chondrus</taxon>
    </lineage>
</organism>
<evidence type="ECO:0000313" key="2">
    <source>
        <dbReference type="EMBL" id="CDF38513.1"/>
    </source>
</evidence>
<dbReference type="GeneID" id="17326124"/>
<name>R7QL88_CHOCR</name>
<sequence>MCHILVHSIETLLRISVPNRSCTAQVSTTSSLCSNQFIRIHFYHSHPALSSRQHAIRNGIPRPGPGRFTFALHLSKPSPAVPIDDYREHHVAGTPSDDRREGCAGLEPLGLRPRHHRHGHAVQARR</sequence>
<feature type="compositionally biased region" description="Basic residues" evidence="1">
    <location>
        <begin position="112"/>
        <end position="126"/>
    </location>
</feature>
<feature type="region of interest" description="Disordered" evidence="1">
    <location>
        <begin position="81"/>
        <end position="126"/>
    </location>
</feature>
<proteinExistence type="predicted"/>
<dbReference type="Gramene" id="CDF38513">
    <property type="protein sequence ID" value="CDF38513"/>
    <property type="gene ID" value="CHC_T00006234001"/>
</dbReference>
<gene>
    <name evidence="2" type="ORF">CHC_T00006234001</name>
</gene>
<evidence type="ECO:0000313" key="3">
    <source>
        <dbReference type="Proteomes" id="UP000012073"/>
    </source>
</evidence>
<reference evidence="3" key="1">
    <citation type="journal article" date="2013" name="Proc. Natl. Acad. Sci. U.S.A.">
        <title>Genome structure and metabolic features in the red seaweed Chondrus crispus shed light on evolution of the Archaeplastida.</title>
        <authorList>
            <person name="Collen J."/>
            <person name="Porcel B."/>
            <person name="Carre W."/>
            <person name="Ball S.G."/>
            <person name="Chaparro C."/>
            <person name="Tonon T."/>
            <person name="Barbeyron T."/>
            <person name="Michel G."/>
            <person name="Noel B."/>
            <person name="Valentin K."/>
            <person name="Elias M."/>
            <person name="Artiguenave F."/>
            <person name="Arun A."/>
            <person name="Aury J.M."/>
            <person name="Barbosa-Neto J.F."/>
            <person name="Bothwell J.H."/>
            <person name="Bouget F.Y."/>
            <person name="Brillet L."/>
            <person name="Cabello-Hurtado F."/>
            <person name="Capella-Gutierrez S."/>
            <person name="Charrier B."/>
            <person name="Cladiere L."/>
            <person name="Cock J.M."/>
            <person name="Coelho S.M."/>
            <person name="Colleoni C."/>
            <person name="Czjzek M."/>
            <person name="Da Silva C."/>
            <person name="Delage L."/>
            <person name="Denoeud F."/>
            <person name="Deschamps P."/>
            <person name="Dittami S.M."/>
            <person name="Gabaldon T."/>
            <person name="Gachon C.M."/>
            <person name="Groisillier A."/>
            <person name="Herve C."/>
            <person name="Jabbari K."/>
            <person name="Katinka M."/>
            <person name="Kloareg B."/>
            <person name="Kowalczyk N."/>
            <person name="Labadie K."/>
            <person name="Leblanc C."/>
            <person name="Lopez P.J."/>
            <person name="McLachlan D.H."/>
            <person name="Meslet-Cladiere L."/>
            <person name="Moustafa A."/>
            <person name="Nehr Z."/>
            <person name="Nyvall Collen P."/>
            <person name="Panaud O."/>
            <person name="Partensky F."/>
            <person name="Poulain J."/>
            <person name="Rensing S.A."/>
            <person name="Rousvoal S."/>
            <person name="Samson G."/>
            <person name="Symeonidi A."/>
            <person name="Weissenbach J."/>
            <person name="Zambounis A."/>
            <person name="Wincker P."/>
            <person name="Boyen C."/>
        </authorList>
    </citation>
    <scope>NUCLEOTIDE SEQUENCE [LARGE SCALE GENOMIC DNA]</scope>
    <source>
        <strain evidence="3">cv. Stackhouse</strain>
    </source>
</reference>
<keyword evidence="3" id="KW-1185">Reference proteome</keyword>
<dbReference type="RefSeq" id="XP_005718406.1">
    <property type="nucleotide sequence ID" value="XM_005718349.1"/>
</dbReference>